<evidence type="ECO:0000313" key="9">
    <source>
        <dbReference type="EMBL" id="GFR80067.1"/>
    </source>
</evidence>
<dbReference type="Pfam" id="PF16884">
    <property type="entry name" value="ADH_N_2"/>
    <property type="match status" value="1"/>
</dbReference>
<dbReference type="PANTHER" id="PTHR43205:SF5">
    <property type="entry name" value="PROSTAGLANDIN REDUCTASE 2"/>
    <property type="match status" value="1"/>
</dbReference>
<dbReference type="InterPro" id="IPR020843">
    <property type="entry name" value="ER"/>
</dbReference>
<comment type="caution">
    <text evidence="9">The sequence shown here is derived from an EMBL/GenBank/DDBJ whole genome shotgun (WGS) entry which is preliminary data.</text>
</comment>
<dbReference type="FunFam" id="3.40.50.720:FF:000121">
    <property type="entry name" value="Prostaglandin reductase 2"/>
    <property type="match status" value="1"/>
</dbReference>
<comment type="catalytic activity">
    <reaction evidence="6">
        <text>13,14-dihydro-15-oxo-PGF2alpha + NADP(+) = 15-oxoprostaglandin F2alpha + NADPH + H(+)</text>
        <dbReference type="Rhea" id="RHEA:50588"/>
        <dbReference type="ChEBI" id="CHEBI:15378"/>
        <dbReference type="ChEBI" id="CHEBI:57783"/>
        <dbReference type="ChEBI" id="CHEBI:58349"/>
        <dbReference type="ChEBI" id="CHEBI:133374"/>
        <dbReference type="ChEBI" id="CHEBI:133409"/>
    </reaction>
    <physiologicalReaction direction="right-to-left" evidence="6">
        <dbReference type="Rhea" id="RHEA:50590"/>
    </physiologicalReaction>
</comment>
<proteinExistence type="inferred from homology"/>
<evidence type="ECO:0000256" key="7">
    <source>
        <dbReference type="ARBA" id="ARBA00049070"/>
    </source>
</evidence>
<name>A0AAV4G3C3_9GAST</name>
<dbReference type="Gene3D" id="3.40.50.720">
    <property type="entry name" value="NAD(P)-binding Rossmann-like Domain"/>
    <property type="match status" value="1"/>
</dbReference>
<sequence>MTSNTKNFHIVLKSRPGENNEATVSNFGYEETSYPEGLTEEGCLLVKNLYLSLDPALRCRLNEETGVDYVRPWQIGKTADGFGGIGEVVTSNDPEIKVGDLIVGTFLWPWKLYFTIQAVSVRKISTGSMGWSATLHLSVFGLTGLTAFLGVKEKGHVVKGGNQTMVVSAAAGSTGSFAGQIAKAMGCGKVVGTCGSESKAKCVTEELGFDAAINYKTEDVSERLRVLCPDGVDIYFDNVGGQVSNDIIMQMNENSHVILCGQIADYEKTTEYPPPIPKEISDVLKDKNITRDRFLVLAYEDQFSTATQALMEMYGAGKIKVKETIETGLENAGKAFVSMMRGGNTGKQLLKVVSH</sequence>
<dbReference type="InterPro" id="IPR036291">
    <property type="entry name" value="NAD(P)-bd_dom_sf"/>
</dbReference>
<dbReference type="GO" id="GO:0047522">
    <property type="term" value="F:15-oxoprostaglandin 13-reductase [NAD(P)+] activity"/>
    <property type="evidence" value="ECO:0007669"/>
    <property type="project" value="UniProtKB-EC"/>
</dbReference>
<dbReference type="InterPro" id="IPR011032">
    <property type="entry name" value="GroES-like_sf"/>
</dbReference>
<dbReference type="SUPFAM" id="SSF50129">
    <property type="entry name" value="GroES-like"/>
    <property type="match status" value="1"/>
</dbReference>
<evidence type="ECO:0000259" key="8">
    <source>
        <dbReference type="SMART" id="SM00829"/>
    </source>
</evidence>
<dbReference type="Proteomes" id="UP000762676">
    <property type="component" value="Unassembled WGS sequence"/>
</dbReference>
<dbReference type="EMBL" id="BMAT01001122">
    <property type="protein sequence ID" value="GFR80067.1"/>
    <property type="molecule type" value="Genomic_DNA"/>
</dbReference>
<dbReference type="Pfam" id="PF00107">
    <property type="entry name" value="ADH_zinc_N"/>
    <property type="match status" value="1"/>
</dbReference>
<dbReference type="GO" id="GO:0006693">
    <property type="term" value="P:prostaglandin metabolic process"/>
    <property type="evidence" value="ECO:0007669"/>
    <property type="project" value="TreeGrafter"/>
</dbReference>
<comment type="similarity">
    <text evidence="1">Belongs to the NADP-dependent oxidoreductase L4BD family.</text>
</comment>
<organism evidence="9 10">
    <name type="scientific">Elysia marginata</name>
    <dbReference type="NCBI Taxonomy" id="1093978"/>
    <lineage>
        <taxon>Eukaryota</taxon>
        <taxon>Metazoa</taxon>
        <taxon>Spiralia</taxon>
        <taxon>Lophotrochozoa</taxon>
        <taxon>Mollusca</taxon>
        <taxon>Gastropoda</taxon>
        <taxon>Heterobranchia</taxon>
        <taxon>Euthyneura</taxon>
        <taxon>Panpulmonata</taxon>
        <taxon>Sacoglossa</taxon>
        <taxon>Placobranchoidea</taxon>
        <taxon>Plakobranchidae</taxon>
        <taxon>Elysia</taxon>
    </lineage>
</organism>
<comment type="catalytic activity">
    <reaction evidence="7">
        <text>13,14-dihydro-15-oxo-prostaglandin E1 + NADP(+) = 15-oxoprostaglandin E1 + NADPH + H(+)</text>
        <dbReference type="Rhea" id="RHEA:50584"/>
        <dbReference type="ChEBI" id="CHEBI:15378"/>
        <dbReference type="ChEBI" id="CHEBI:57401"/>
        <dbReference type="ChEBI" id="CHEBI:57783"/>
        <dbReference type="ChEBI" id="CHEBI:58349"/>
        <dbReference type="ChEBI" id="CHEBI:133408"/>
    </reaction>
    <physiologicalReaction direction="right-to-left" evidence="7">
        <dbReference type="Rhea" id="RHEA:50586"/>
    </physiologicalReaction>
</comment>
<dbReference type="Gene3D" id="3.90.180.10">
    <property type="entry name" value="Medium-chain alcohol dehydrogenases, catalytic domain"/>
    <property type="match status" value="1"/>
</dbReference>
<comment type="catalytic activity">
    <reaction evidence="5">
        <text>13,14-dihydro-15-oxo-prostaglandin F1alpha + NADP(+) = 15-oxoprostaglandin F1alpha + NADPH + H(+)</text>
        <dbReference type="Rhea" id="RHEA:50592"/>
        <dbReference type="ChEBI" id="CHEBI:15378"/>
        <dbReference type="ChEBI" id="CHEBI:57783"/>
        <dbReference type="ChEBI" id="CHEBI:58349"/>
        <dbReference type="ChEBI" id="CHEBI:79072"/>
        <dbReference type="ChEBI" id="CHEBI:133411"/>
    </reaction>
    <physiologicalReaction direction="right-to-left" evidence="5">
        <dbReference type="Rhea" id="RHEA:50594"/>
    </physiologicalReaction>
</comment>
<keyword evidence="3" id="KW-0560">Oxidoreductase</keyword>
<evidence type="ECO:0000256" key="3">
    <source>
        <dbReference type="ARBA" id="ARBA00023002"/>
    </source>
</evidence>
<dbReference type="EC" id="1.3.1.48" evidence="2"/>
<dbReference type="InterPro" id="IPR041694">
    <property type="entry name" value="ADH_N_2"/>
</dbReference>
<dbReference type="AlphaFoldDB" id="A0AAV4G3C3"/>
<accession>A0AAV4G3C3</accession>
<dbReference type="InterPro" id="IPR013149">
    <property type="entry name" value="ADH-like_C"/>
</dbReference>
<evidence type="ECO:0000256" key="2">
    <source>
        <dbReference type="ARBA" id="ARBA00011981"/>
    </source>
</evidence>
<dbReference type="SMART" id="SM00829">
    <property type="entry name" value="PKS_ER"/>
    <property type="match status" value="1"/>
</dbReference>
<dbReference type="InterPro" id="IPR045010">
    <property type="entry name" value="MDR_fam"/>
</dbReference>
<evidence type="ECO:0000256" key="6">
    <source>
        <dbReference type="ARBA" id="ARBA00048290"/>
    </source>
</evidence>
<evidence type="ECO:0000256" key="4">
    <source>
        <dbReference type="ARBA" id="ARBA00033119"/>
    </source>
</evidence>
<dbReference type="PANTHER" id="PTHR43205">
    <property type="entry name" value="PROSTAGLANDIN REDUCTASE"/>
    <property type="match status" value="1"/>
</dbReference>
<evidence type="ECO:0000256" key="5">
    <source>
        <dbReference type="ARBA" id="ARBA00047878"/>
    </source>
</evidence>
<keyword evidence="10" id="KW-1185">Reference proteome</keyword>
<gene>
    <name evidence="9" type="ORF">ElyMa_000571200</name>
</gene>
<evidence type="ECO:0000313" key="10">
    <source>
        <dbReference type="Proteomes" id="UP000762676"/>
    </source>
</evidence>
<feature type="domain" description="Enoyl reductase (ER)" evidence="8">
    <location>
        <begin position="22"/>
        <end position="350"/>
    </location>
</feature>
<protein>
    <recommendedName>
        <fullName evidence="4">15-oxoprostaglandin 13-reductase</fullName>
        <ecNumber evidence="2">1.3.1.48</ecNumber>
    </recommendedName>
    <alternativeName>
        <fullName evidence="4">15-oxoprostaglandin 13-reductase</fullName>
    </alternativeName>
</protein>
<reference evidence="9 10" key="1">
    <citation type="journal article" date="2021" name="Elife">
        <title>Chloroplast acquisition without the gene transfer in kleptoplastic sea slugs, Plakobranchus ocellatus.</title>
        <authorList>
            <person name="Maeda T."/>
            <person name="Takahashi S."/>
            <person name="Yoshida T."/>
            <person name="Shimamura S."/>
            <person name="Takaki Y."/>
            <person name="Nagai Y."/>
            <person name="Toyoda A."/>
            <person name="Suzuki Y."/>
            <person name="Arimoto A."/>
            <person name="Ishii H."/>
            <person name="Satoh N."/>
            <person name="Nishiyama T."/>
            <person name="Hasebe M."/>
            <person name="Maruyama T."/>
            <person name="Minagawa J."/>
            <person name="Obokata J."/>
            <person name="Shigenobu S."/>
        </authorList>
    </citation>
    <scope>NUCLEOTIDE SEQUENCE [LARGE SCALE GENOMIC DNA]</scope>
</reference>
<dbReference type="SUPFAM" id="SSF51735">
    <property type="entry name" value="NAD(P)-binding Rossmann-fold domains"/>
    <property type="match status" value="1"/>
</dbReference>
<evidence type="ECO:0000256" key="1">
    <source>
        <dbReference type="ARBA" id="ARBA00010460"/>
    </source>
</evidence>